<dbReference type="InterPro" id="IPR022644">
    <property type="entry name" value="De-COase2_N"/>
</dbReference>
<reference evidence="22 23" key="1">
    <citation type="journal article" date="2010" name="J. Bacteriol.">
        <title>Genome sequence of Pantoea ananatis LMG20103, the causative agent of Eucalyptus blight and dieback.</title>
        <authorList>
            <person name="De Maayer P."/>
            <person name="Chan W.Y."/>
            <person name="Venter S.N."/>
            <person name="Toth I.K."/>
            <person name="Birch P.R."/>
            <person name="Joubert F."/>
            <person name="Coutinho T.A."/>
        </authorList>
    </citation>
    <scope>NUCLEOTIDE SEQUENCE [LARGE SCALE GENOMIC DNA]</scope>
    <source>
        <strain evidence="22 23">LMG 20103</strain>
    </source>
</reference>
<evidence type="ECO:0000256" key="7">
    <source>
        <dbReference type="ARBA" id="ARBA00022723"/>
    </source>
</evidence>
<dbReference type="NCBIfam" id="NF003763">
    <property type="entry name" value="PRK05354.1"/>
    <property type="match status" value="1"/>
</dbReference>
<dbReference type="GO" id="GO:0006527">
    <property type="term" value="P:L-arginine catabolic process"/>
    <property type="evidence" value="ECO:0007669"/>
    <property type="project" value="InterPro"/>
</dbReference>
<dbReference type="NCBIfam" id="TIGR01273">
    <property type="entry name" value="speA"/>
    <property type="match status" value="1"/>
</dbReference>
<dbReference type="PROSITE" id="PS00878">
    <property type="entry name" value="ODR_DC_2_1"/>
    <property type="match status" value="1"/>
</dbReference>
<dbReference type="FunFam" id="2.40.37.10:FF:000001">
    <property type="entry name" value="Biosynthetic arginine decarboxylase"/>
    <property type="match status" value="1"/>
</dbReference>
<dbReference type="FunFam" id="3.20.20.10:FF:000001">
    <property type="entry name" value="Biosynthetic arginine decarboxylase"/>
    <property type="match status" value="1"/>
</dbReference>
<dbReference type="Proteomes" id="UP000001702">
    <property type="component" value="Chromosome"/>
</dbReference>
<evidence type="ECO:0000256" key="3">
    <source>
        <dbReference type="ARBA" id="ARBA00002257"/>
    </source>
</evidence>
<dbReference type="AlphaFoldDB" id="D4GMA8"/>
<dbReference type="PRINTS" id="PR01179">
    <property type="entry name" value="ODADCRBXLASE"/>
</dbReference>
<name>D4GMA8_PANAM</name>
<evidence type="ECO:0000256" key="5">
    <source>
        <dbReference type="ARBA" id="ARBA00008357"/>
    </source>
</evidence>
<dbReference type="PANTHER" id="PTHR43295">
    <property type="entry name" value="ARGININE DECARBOXYLASE"/>
    <property type="match status" value="1"/>
</dbReference>
<dbReference type="InterPro" id="IPR000183">
    <property type="entry name" value="Orn/DAP/Arg_de-COase"/>
</dbReference>
<evidence type="ECO:0000256" key="6">
    <source>
        <dbReference type="ARBA" id="ARBA00012426"/>
    </source>
</evidence>
<dbReference type="InterPro" id="IPR040634">
    <property type="entry name" value="Arg_decarb_HB"/>
</dbReference>
<feature type="binding site" evidence="16">
    <location>
        <begin position="311"/>
        <end position="321"/>
    </location>
    <ligand>
        <name>substrate</name>
    </ligand>
</feature>
<keyword evidence="7 16" id="KW-0479">Metal-binding</keyword>
<dbReference type="HAMAP" id="MF_01417">
    <property type="entry name" value="SpeA"/>
    <property type="match status" value="1"/>
</dbReference>
<dbReference type="InterPro" id="IPR041128">
    <property type="entry name" value="Arg_decarbox_C"/>
</dbReference>
<dbReference type="Gene3D" id="3.20.20.10">
    <property type="entry name" value="Alanine racemase"/>
    <property type="match status" value="1"/>
</dbReference>
<dbReference type="Pfam" id="PF17944">
    <property type="entry name" value="Arg_decarbox_C"/>
    <property type="match status" value="1"/>
</dbReference>
<feature type="domain" description="Orn/DAP/Arg decarboxylase 2 N-terminal" evidence="19">
    <location>
        <begin position="105"/>
        <end position="371"/>
    </location>
</feature>
<dbReference type="InterPro" id="IPR029066">
    <property type="entry name" value="PLP-binding_barrel"/>
</dbReference>
<protein>
    <recommendedName>
        <fullName evidence="15 16">Biosynthetic arginine decarboxylase</fullName>
        <shortName evidence="16">ADC</shortName>
        <ecNumber evidence="6 16">4.1.1.19</ecNumber>
    </recommendedName>
</protein>
<dbReference type="InterPro" id="IPR009006">
    <property type="entry name" value="Ala_racemase/Decarboxylase_C"/>
</dbReference>
<keyword evidence="23" id="KW-1185">Reference proteome</keyword>
<dbReference type="Gene3D" id="1.20.58.930">
    <property type="match status" value="1"/>
</dbReference>
<accession>D4GMA8</accession>
<comment type="similarity">
    <text evidence="5 16">Belongs to the Orn/Lys/Arg decarboxylase class-II family. SpeA subfamily.</text>
</comment>
<dbReference type="InterPro" id="IPR022653">
    <property type="entry name" value="De-COase2_pyr-phos_BS"/>
</dbReference>
<dbReference type="InterPro" id="IPR002985">
    <property type="entry name" value="Arg_decrbxlase"/>
</dbReference>
<evidence type="ECO:0000256" key="14">
    <source>
        <dbReference type="ARBA" id="ARBA00023239"/>
    </source>
</evidence>
<dbReference type="PRINTS" id="PR01180">
    <property type="entry name" value="ARGDCRBXLASE"/>
</dbReference>
<sequence length="663" mass="74915">MRFAMSDGMKNIKGSSAGEQGALRSMQEVAMNDQDASLMLRTYNIAWWGNNYYDVNELGHISVCPDPDRPDVRVDLAKLVKEREAQGQRLPALFCFPQILQHRLRSINAAFKRARESYGYTGDYFLVYPIKVNQHKRVIESLVNSGEPLGLEAGSKAELMAVLAHAGQTRSVIVCNGYKDREYIRLALIGEKIGHKVYLVLEKMTEVRMVLEEAERLNVVPRLGIRARLASQGSGKWQSSGGEKSKFGLSATQVLKLVEIMREAGRIDSLQLLHFHLGSQMSNIRDIATGVRESARFYVELAKLGVNIKCFDVGGGLGVDYEGTRSQSDCSVNYGLNEYANNVIWGIGAACDEHGLEHPTVITESGRAVTAHHTVLVSNIIGVERNEFSKPEAPEIEDAPRPILSMWETWQEMHEPDTRRSLREWLHDSQMDLFDIHTGYSSGTYSLKQRAWAEQLYLSICHYIQQHLDPSNRAHRPIIDELQERMADKIYVNFSLFQSMPDAWGIDQLFPVLPLEGLNKKPERRAVLLDITCDSDGTIDHYVDGDGIATTMPMPEYDVDNPPMLGFFMVGAYQEILGNMHNLFGDTEAVDVFAFQNGEVEVQLSDEGDTVADMLQYVQLDPNELMTLFRKQIQTSELDDELREQFLQEFESGLYGYTYLEDE</sequence>
<dbReference type="PANTHER" id="PTHR43295:SF9">
    <property type="entry name" value="BIOSYNTHETIC ARGININE DECARBOXYLASE"/>
    <property type="match status" value="1"/>
</dbReference>
<organism evidence="22 23">
    <name type="scientific">Pantoea ananatis (strain LMG 20103)</name>
    <dbReference type="NCBI Taxonomy" id="706191"/>
    <lineage>
        <taxon>Bacteria</taxon>
        <taxon>Pseudomonadati</taxon>
        <taxon>Pseudomonadota</taxon>
        <taxon>Gammaproteobacteria</taxon>
        <taxon>Enterobacterales</taxon>
        <taxon>Erwiniaceae</taxon>
        <taxon>Pantoea</taxon>
    </lineage>
</organism>
<evidence type="ECO:0000313" key="22">
    <source>
        <dbReference type="EMBL" id="ADD78376.1"/>
    </source>
</evidence>
<comment type="cofactor">
    <cofactor evidence="1 16 17">
        <name>pyridoxal 5'-phosphate</name>
        <dbReference type="ChEBI" id="CHEBI:597326"/>
    </cofactor>
</comment>
<keyword evidence="12 16" id="KW-0745">Spermidine biosynthesis</keyword>
<comment type="function">
    <text evidence="3 16">Catalyzes the biosynthesis of agmatine from arginine.</text>
</comment>
<dbReference type="Gene3D" id="2.40.37.10">
    <property type="entry name" value="Lyase, Ornithine Decarboxylase, Chain A, domain 1"/>
    <property type="match status" value="1"/>
</dbReference>
<evidence type="ECO:0000256" key="12">
    <source>
        <dbReference type="ARBA" id="ARBA00023066"/>
    </source>
</evidence>
<dbReference type="Pfam" id="PF17810">
    <property type="entry name" value="Arg_decarb_HB"/>
    <property type="match status" value="1"/>
</dbReference>
<dbReference type="UniPathway" id="UPA00186">
    <property type="reaction ID" value="UER00284"/>
</dbReference>
<dbReference type="STRING" id="706191.PANA_3209"/>
<dbReference type="FunFam" id="1.20.58.930:FF:000001">
    <property type="entry name" value="Biosynthetic arginine decarboxylase"/>
    <property type="match status" value="1"/>
</dbReference>
<evidence type="ECO:0000256" key="13">
    <source>
        <dbReference type="ARBA" id="ARBA00023115"/>
    </source>
</evidence>
<evidence type="ECO:0000256" key="4">
    <source>
        <dbReference type="ARBA" id="ARBA00004773"/>
    </source>
</evidence>
<comment type="cofactor">
    <cofactor evidence="2 16">
        <name>Mg(2+)</name>
        <dbReference type="ChEBI" id="CHEBI:18420"/>
    </cofactor>
</comment>
<dbReference type="EMBL" id="CP001875">
    <property type="protein sequence ID" value="ADD78376.1"/>
    <property type="molecule type" value="Genomic_DNA"/>
</dbReference>
<keyword evidence="9 16" id="KW-0460">Magnesium</keyword>
<proteinExistence type="inferred from homology"/>
<keyword evidence="11 16" id="KW-0661">Putrescine biosynthesis</keyword>
<evidence type="ECO:0000256" key="17">
    <source>
        <dbReference type="PIRSR" id="PIRSR001336-50"/>
    </source>
</evidence>
<dbReference type="FunFam" id="1.10.287.3440:FF:000001">
    <property type="entry name" value="Biosynthetic arginine decarboxylase"/>
    <property type="match status" value="1"/>
</dbReference>
<feature type="domain" description="Arginine decarboxylase helical bundle" evidence="20">
    <location>
        <begin position="397"/>
        <end position="483"/>
    </location>
</feature>
<evidence type="ECO:0000256" key="9">
    <source>
        <dbReference type="ARBA" id="ARBA00022842"/>
    </source>
</evidence>
<comment type="catalytic activity">
    <reaction evidence="16">
        <text>L-arginine + H(+) = agmatine + CO2</text>
        <dbReference type="Rhea" id="RHEA:17641"/>
        <dbReference type="ChEBI" id="CHEBI:15378"/>
        <dbReference type="ChEBI" id="CHEBI:16526"/>
        <dbReference type="ChEBI" id="CHEBI:32682"/>
        <dbReference type="ChEBI" id="CHEBI:58145"/>
        <dbReference type="EC" id="4.1.1.19"/>
    </reaction>
</comment>
<evidence type="ECO:0000256" key="8">
    <source>
        <dbReference type="ARBA" id="ARBA00022793"/>
    </source>
</evidence>
<evidence type="ECO:0000256" key="1">
    <source>
        <dbReference type="ARBA" id="ARBA00001933"/>
    </source>
</evidence>
<evidence type="ECO:0000313" key="23">
    <source>
        <dbReference type="Proteomes" id="UP000001702"/>
    </source>
</evidence>
<dbReference type="HOGENOM" id="CLU_027243_1_0_6"/>
<dbReference type="Pfam" id="PF02784">
    <property type="entry name" value="Orn_Arg_deC_N"/>
    <property type="match status" value="1"/>
</dbReference>
<dbReference type="eggNOG" id="COG1166">
    <property type="taxonomic scope" value="Bacteria"/>
</dbReference>
<comment type="pathway">
    <text evidence="4 16">Amine and polyamine biosynthesis; agmatine biosynthesis; agmatine from L-arginine: step 1/1.</text>
</comment>
<evidence type="ECO:0000256" key="18">
    <source>
        <dbReference type="PIRSR" id="PIRSR600183-50"/>
    </source>
</evidence>
<dbReference type="GO" id="GO:0008295">
    <property type="term" value="P:spermidine biosynthetic process"/>
    <property type="evidence" value="ECO:0007669"/>
    <property type="project" value="UniProtKB-UniRule"/>
</dbReference>
<dbReference type="GO" id="GO:0046872">
    <property type="term" value="F:metal ion binding"/>
    <property type="evidence" value="ECO:0007669"/>
    <property type="project" value="UniProtKB-KW"/>
</dbReference>
<gene>
    <name evidence="16 22" type="primary">speA</name>
    <name evidence="22" type="ordered locus">PANA_3209</name>
</gene>
<dbReference type="SUPFAM" id="SSF50621">
    <property type="entry name" value="Alanine racemase C-terminal domain-like"/>
    <property type="match status" value="1"/>
</dbReference>
<dbReference type="SUPFAM" id="SSF51419">
    <property type="entry name" value="PLP-binding barrel"/>
    <property type="match status" value="1"/>
</dbReference>
<evidence type="ECO:0000259" key="21">
    <source>
        <dbReference type="Pfam" id="PF17944"/>
    </source>
</evidence>
<dbReference type="Gene3D" id="1.10.287.3440">
    <property type="match status" value="1"/>
</dbReference>
<feature type="active site" description="Proton donor" evidence="18">
    <location>
        <position position="533"/>
    </location>
</feature>
<feature type="modified residue" description="N6-(pyridoxal phosphate)lysine" evidence="16 17">
    <location>
        <position position="131"/>
    </location>
</feature>
<keyword evidence="8 16" id="KW-0210">Decarboxylase</keyword>
<dbReference type="CDD" id="cd06830">
    <property type="entry name" value="PLPDE_III_ADC"/>
    <property type="match status" value="1"/>
</dbReference>
<dbReference type="PIRSF" id="PIRSF001336">
    <property type="entry name" value="Arg_decrbxlase"/>
    <property type="match status" value="1"/>
</dbReference>
<evidence type="ECO:0000259" key="20">
    <source>
        <dbReference type="Pfam" id="PF17810"/>
    </source>
</evidence>
<keyword evidence="14 16" id="KW-0456">Lyase</keyword>
<dbReference type="EC" id="4.1.1.19" evidence="6 16"/>
<dbReference type="GO" id="GO:0008792">
    <property type="term" value="F:arginine decarboxylase activity"/>
    <property type="evidence" value="ECO:0007669"/>
    <property type="project" value="UniProtKB-UniRule"/>
</dbReference>
<evidence type="ECO:0000259" key="19">
    <source>
        <dbReference type="Pfam" id="PF02784"/>
    </source>
</evidence>
<keyword evidence="10 16" id="KW-0663">Pyridoxal phosphate</keyword>
<feature type="domain" description="Arginine decarboxylase C-terminal helical" evidence="21">
    <location>
        <begin position="611"/>
        <end position="660"/>
    </location>
</feature>
<evidence type="ECO:0000256" key="11">
    <source>
        <dbReference type="ARBA" id="ARBA00023023"/>
    </source>
</evidence>
<keyword evidence="13 16" id="KW-0620">Polyamine biosynthesis</keyword>
<evidence type="ECO:0000256" key="2">
    <source>
        <dbReference type="ARBA" id="ARBA00001946"/>
    </source>
</evidence>
<dbReference type="KEGG" id="pam:PANA_3209"/>
<evidence type="ECO:0000256" key="16">
    <source>
        <dbReference type="HAMAP-Rule" id="MF_01417"/>
    </source>
</evidence>
<evidence type="ECO:0000256" key="10">
    <source>
        <dbReference type="ARBA" id="ARBA00022898"/>
    </source>
</evidence>
<dbReference type="GO" id="GO:0033388">
    <property type="term" value="P:putrescine biosynthetic process from arginine"/>
    <property type="evidence" value="ECO:0007669"/>
    <property type="project" value="UniProtKB-ARBA"/>
</dbReference>
<evidence type="ECO:0000256" key="15">
    <source>
        <dbReference type="ARBA" id="ARBA00068337"/>
    </source>
</evidence>